<proteinExistence type="inferred from homology"/>
<evidence type="ECO:0000256" key="7">
    <source>
        <dbReference type="ARBA" id="ARBA00022833"/>
    </source>
</evidence>
<feature type="signal peptide" evidence="10">
    <location>
        <begin position="1"/>
        <end position="21"/>
    </location>
</feature>
<accession>A0A8K0V490</accession>
<dbReference type="CDD" id="cd03124">
    <property type="entry name" value="alpha_CA_prokaryotic_like"/>
    <property type="match status" value="1"/>
</dbReference>
<keyword evidence="10" id="KW-0732">Signal</keyword>
<feature type="chain" id="PRO_5035489663" description="Carbonic anhydrase" evidence="10">
    <location>
        <begin position="22"/>
        <end position="246"/>
    </location>
</feature>
<dbReference type="GO" id="GO:0004089">
    <property type="term" value="F:carbonate dehydratase activity"/>
    <property type="evidence" value="ECO:0007669"/>
    <property type="project" value="UniProtKB-UniRule"/>
</dbReference>
<evidence type="ECO:0000256" key="9">
    <source>
        <dbReference type="ARBA" id="ARBA00048348"/>
    </source>
</evidence>
<keyword evidence="13" id="KW-1185">Reference proteome</keyword>
<dbReference type="Proteomes" id="UP000659047">
    <property type="component" value="Unassembled WGS sequence"/>
</dbReference>
<dbReference type="AlphaFoldDB" id="A0A8K0V490"/>
<dbReference type="Gene3D" id="3.10.200.10">
    <property type="entry name" value="Alpha carbonic anhydrase"/>
    <property type="match status" value="1"/>
</dbReference>
<dbReference type="EC" id="4.2.1.1" evidence="4 10"/>
<dbReference type="InterPro" id="IPR041891">
    <property type="entry name" value="Alpha_CA_prokaryot-like"/>
</dbReference>
<keyword evidence="8 10" id="KW-0456">Lyase</keyword>
<reference evidence="12" key="1">
    <citation type="submission" date="2021-01" db="EMBL/GenBank/DDBJ databases">
        <title>Intestinitalea alba gen. nov., sp. nov., a novel genus of the family Enterobacteriaceae, isolated from the gut of the plastic-eating mealworm Tenebrio molitor L.</title>
        <authorList>
            <person name="Yang Y."/>
        </authorList>
    </citation>
    <scope>NUCLEOTIDE SEQUENCE</scope>
    <source>
        <strain evidence="12">BIT-L3</strain>
    </source>
</reference>
<dbReference type="PROSITE" id="PS51144">
    <property type="entry name" value="ALPHA_CA_2"/>
    <property type="match status" value="1"/>
</dbReference>
<comment type="function">
    <text evidence="2 10">Reversible hydration of carbon dioxide.</text>
</comment>
<evidence type="ECO:0000313" key="13">
    <source>
        <dbReference type="Proteomes" id="UP000659047"/>
    </source>
</evidence>
<dbReference type="InterPro" id="IPR036398">
    <property type="entry name" value="CA_dom_sf"/>
</dbReference>
<evidence type="ECO:0000256" key="5">
    <source>
        <dbReference type="ARBA" id="ARBA00014628"/>
    </source>
</evidence>
<dbReference type="InterPro" id="IPR023561">
    <property type="entry name" value="Carbonic_anhydrase_a-class"/>
</dbReference>
<protein>
    <recommendedName>
        <fullName evidence="5 10">Carbonic anhydrase</fullName>
        <ecNumber evidence="4 10">4.2.1.1</ecNumber>
    </recommendedName>
</protein>
<dbReference type="EMBL" id="JAEPBH010000018">
    <property type="protein sequence ID" value="MBK4715386.1"/>
    <property type="molecule type" value="Genomic_DNA"/>
</dbReference>
<evidence type="ECO:0000313" key="12">
    <source>
        <dbReference type="EMBL" id="MBK4715386.1"/>
    </source>
</evidence>
<dbReference type="InterPro" id="IPR018338">
    <property type="entry name" value="Carbonic_anhydrase_a-class_CS"/>
</dbReference>
<comment type="cofactor">
    <cofactor evidence="1 10">
        <name>Zn(2+)</name>
        <dbReference type="ChEBI" id="CHEBI:29105"/>
    </cofactor>
</comment>
<keyword evidence="6 10" id="KW-0479">Metal-binding</keyword>
<dbReference type="GO" id="GO:0008270">
    <property type="term" value="F:zinc ion binding"/>
    <property type="evidence" value="ECO:0007669"/>
    <property type="project" value="UniProtKB-UniRule"/>
</dbReference>
<comment type="catalytic activity">
    <reaction evidence="9 10">
        <text>hydrogencarbonate + H(+) = CO2 + H2O</text>
        <dbReference type="Rhea" id="RHEA:10748"/>
        <dbReference type="ChEBI" id="CHEBI:15377"/>
        <dbReference type="ChEBI" id="CHEBI:15378"/>
        <dbReference type="ChEBI" id="CHEBI:16526"/>
        <dbReference type="ChEBI" id="CHEBI:17544"/>
        <dbReference type="EC" id="4.2.1.1"/>
    </reaction>
</comment>
<comment type="caution">
    <text evidence="12">The sequence shown here is derived from an EMBL/GenBank/DDBJ whole genome shotgun (WGS) entry which is preliminary data.</text>
</comment>
<feature type="domain" description="Alpha-carbonic anhydrase" evidence="11">
    <location>
        <begin position="22"/>
        <end position="246"/>
    </location>
</feature>
<evidence type="ECO:0000256" key="1">
    <source>
        <dbReference type="ARBA" id="ARBA00001947"/>
    </source>
</evidence>
<dbReference type="SMART" id="SM01057">
    <property type="entry name" value="Carb_anhydrase"/>
    <property type="match status" value="1"/>
</dbReference>
<dbReference type="Pfam" id="PF00194">
    <property type="entry name" value="Carb_anhydrase"/>
    <property type="match status" value="1"/>
</dbReference>
<name>A0A8K0V490_9ENTR</name>
<comment type="similarity">
    <text evidence="3 10">Belongs to the alpha-carbonic anhydrase family.</text>
</comment>
<dbReference type="PROSITE" id="PS00162">
    <property type="entry name" value="ALPHA_CA_1"/>
    <property type="match status" value="1"/>
</dbReference>
<dbReference type="PANTHER" id="PTHR18952:SF265">
    <property type="entry name" value="CARBONIC ANHYDRASE"/>
    <property type="match status" value="1"/>
</dbReference>
<dbReference type="SUPFAM" id="SSF51069">
    <property type="entry name" value="Carbonic anhydrase"/>
    <property type="match status" value="1"/>
</dbReference>
<evidence type="ECO:0000256" key="8">
    <source>
        <dbReference type="ARBA" id="ARBA00023239"/>
    </source>
</evidence>
<evidence type="ECO:0000259" key="11">
    <source>
        <dbReference type="PROSITE" id="PS51144"/>
    </source>
</evidence>
<evidence type="ECO:0000256" key="3">
    <source>
        <dbReference type="ARBA" id="ARBA00010718"/>
    </source>
</evidence>
<evidence type="ECO:0000256" key="10">
    <source>
        <dbReference type="RuleBase" id="RU367011"/>
    </source>
</evidence>
<keyword evidence="7 10" id="KW-0862">Zinc</keyword>
<evidence type="ECO:0000256" key="4">
    <source>
        <dbReference type="ARBA" id="ARBA00012925"/>
    </source>
</evidence>
<dbReference type="InterPro" id="IPR001148">
    <property type="entry name" value="CA_dom"/>
</dbReference>
<gene>
    <name evidence="12" type="ORF">JJB97_08585</name>
</gene>
<dbReference type="PANTHER" id="PTHR18952">
    <property type="entry name" value="CARBONIC ANHYDRASE"/>
    <property type="match status" value="1"/>
</dbReference>
<evidence type="ECO:0000256" key="6">
    <source>
        <dbReference type="ARBA" id="ARBA00022723"/>
    </source>
</evidence>
<evidence type="ECO:0000256" key="2">
    <source>
        <dbReference type="ARBA" id="ARBA00002904"/>
    </source>
</evidence>
<dbReference type="RefSeq" id="WP_238713616.1">
    <property type="nucleotide sequence ID" value="NZ_JAEPBH010000018.1"/>
</dbReference>
<sequence length="246" mass="27988">MAKKFNGIMLALALLPAIASASEWGYEGDTSPENWAGLNKDWEQCQKGRNQSPVDIRHTYKAHIRPLKSFYSSGPDYLLNNGHTIQATWSDDDKASYIKLDDEKFTLRQFHFHAPSENTVNGKHYPLEMHLVHQDDEGEMAVVAVMFNVGASNAELEKLWKVMPDEADKGSPLRVEFDVNNLLPTNKTHWRYTGSLTTPPCTEGVRWVVMKHPLTISADQLKKFKAVMHHPNNRPVQKLHGRMILD</sequence>
<organism evidence="12 13">
    <name type="scientific">Tenebrionibacter intestinalis</name>
    <dbReference type="NCBI Taxonomy" id="2799638"/>
    <lineage>
        <taxon>Bacteria</taxon>
        <taxon>Pseudomonadati</taxon>
        <taxon>Pseudomonadota</taxon>
        <taxon>Gammaproteobacteria</taxon>
        <taxon>Enterobacterales</taxon>
        <taxon>Enterobacteriaceae</taxon>
        <taxon>Tenebrionibacter/Tenebrionicola group</taxon>
        <taxon>Tenebrionibacter</taxon>
    </lineage>
</organism>